<evidence type="ECO:0000313" key="2">
    <source>
        <dbReference type="Proteomes" id="UP000011661"/>
    </source>
</evidence>
<comment type="caution">
    <text evidence="1">The sequence shown here is derived from an EMBL/GenBank/DDBJ whole genome shotgun (WGS) entry which is preliminary data.</text>
</comment>
<protein>
    <submittedName>
        <fullName evidence="1">Uncharacterized protein</fullName>
    </submittedName>
</protein>
<dbReference type="Proteomes" id="UP000011661">
    <property type="component" value="Unassembled WGS sequence"/>
</dbReference>
<dbReference type="EMBL" id="AOHX01000029">
    <property type="protein sequence ID" value="ELY46676.1"/>
    <property type="molecule type" value="Genomic_DNA"/>
</dbReference>
<sequence>MINNDTTHNKDGQTKPATVELNGEVIEATHHITCERNHLLHLYLSARSDGIDITVPLCSDKPAYARSGRGREALGLDTDGGRTVDTVTTGEVREIARKWITGRITTRDIDDVREFGWGDLPGYGFEAGNGTDLVKLPCLEDVEEGDEIPVTAPVEHVPASAPPQMNPATIEDLMDEITGQDEVDGGGSEKQLVTDGGFGIGEVDVGDKVIMRFQGAKYDPWTVESVDGDDVEISRRGFTRSLTRYDLAAFEPRPTVDGFDAPITTGVCAMDGCDKRLEDCEVPVQGYCGPVHAQDDLYDGDFALDTADVAGFSPEVPR</sequence>
<evidence type="ECO:0000313" key="1">
    <source>
        <dbReference type="EMBL" id="ELY46676.1"/>
    </source>
</evidence>
<keyword evidence="2" id="KW-1185">Reference proteome</keyword>
<accession>L9WBN4</accession>
<gene>
    <name evidence="1" type="ORF">C495_06198</name>
</gene>
<dbReference type="AlphaFoldDB" id="L9WBN4"/>
<reference evidence="1 2" key="1">
    <citation type="journal article" date="2014" name="PLoS Genet.">
        <title>Phylogenetically driven sequencing of extremely halophilic archaea reveals strategies for static and dynamic osmo-response.</title>
        <authorList>
            <person name="Becker E.A."/>
            <person name="Seitzer P.M."/>
            <person name="Tritt A."/>
            <person name="Larsen D."/>
            <person name="Krusor M."/>
            <person name="Yao A.I."/>
            <person name="Wu D."/>
            <person name="Madern D."/>
            <person name="Eisen J.A."/>
            <person name="Darling A.E."/>
            <person name="Facciotti M.T."/>
        </authorList>
    </citation>
    <scope>NUCLEOTIDE SEQUENCE [LARGE SCALE GENOMIC DNA]</scope>
    <source>
        <strain evidence="1 2">JCM 14089</strain>
    </source>
</reference>
<name>L9WBN4_9EURY</name>
<organism evidence="1 2">
    <name type="scientific">Natronorubrum sulfidifaciens JCM 14089</name>
    <dbReference type="NCBI Taxonomy" id="1230460"/>
    <lineage>
        <taxon>Archaea</taxon>
        <taxon>Methanobacteriati</taxon>
        <taxon>Methanobacteriota</taxon>
        <taxon>Stenosarchaea group</taxon>
        <taxon>Halobacteria</taxon>
        <taxon>Halobacteriales</taxon>
        <taxon>Natrialbaceae</taxon>
        <taxon>Natronorubrum</taxon>
    </lineage>
</organism>
<proteinExistence type="predicted"/>